<comment type="caution">
    <text evidence="5">The sequence shown here is derived from an EMBL/GenBank/DDBJ whole genome shotgun (WGS) entry which is preliminary data.</text>
</comment>
<dbReference type="Proteomes" id="UP001165306">
    <property type="component" value="Unassembled WGS sequence"/>
</dbReference>
<evidence type="ECO:0000256" key="1">
    <source>
        <dbReference type="ARBA" id="ARBA00023015"/>
    </source>
</evidence>
<dbReference type="Pfam" id="PF07729">
    <property type="entry name" value="FCD"/>
    <property type="match status" value="1"/>
</dbReference>
<protein>
    <submittedName>
        <fullName evidence="5">FadR family transcriptional regulator</fullName>
    </submittedName>
</protein>
<evidence type="ECO:0000313" key="5">
    <source>
        <dbReference type="EMBL" id="MCM8750203.1"/>
    </source>
</evidence>
<name>A0AA41WFN0_9BACT</name>
<evidence type="ECO:0000313" key="6">
    <source>
        <dbReference type="Proteomes" id="UP001165306"/>
    </source>
</evidence>
<dbReference type="SMART" id="SM00345">
    <property type="entry name" value="HTH_GNTR"/>
    <property type="match status" value="1"/>
</dbReference>
<keyword evidence="1" id="KW-0805">Transcription regulation</keyword>
<dbReference type="InterPro" id="IPR000524">
    <property type="entry name" value="Tscrpt_reg_HTH_GntR"/>
</dbReference>
<dbReference type="InterPro" id="IPR008920">
    <property type="entry name" value="TF_FadR/GntR_C"/>
</dbReference>
<keyword evidence="6" id="KW-1185">Reference proteome</keyword>
<keyword evidence="3" id="KW-0804">Transcription</keyword>
<dbReference type="GO" id="GO:0003677">
    <property type="term" value="F:DNA binding"/>
    <property type="evidence" value="ECO:0007669"/>
    <property type="project" value="UniProtKB-KW"/>
</dbReference>
<reference evidence="5" key="1">
    <citation type="submission" date="2022-06" db="EMBL/GenBank/DDBJ databases">
        <title>CFH 74404 Thermomicrobiaceae sp.</title>
        <authorList>
            <person name="Ming H."/>
            <person name="Li W.-J."/>
            <person name="Zhao Z."/>
        </authorList>
    </citation>
    <scope>NUCLEOTIDE SEQUENCE</scope>
    <source>
        <strain evidence="5">CFH 74404</strain>
    </source>
</reference>
<organism evidence="5 6">
    <name type="scientific">Thermalbibacter longus</name>
    <dbReference type="NCBI Taxonomy" id="2951981"/>
    <lineage>
        <taxon>Bacteria</taxon>
        <taxon>Pseudomonadati</taxon>
        <taxon>Thermomicrobiota</taxon>
        <taxon>Thermomicrobia</taxon>
        <taxon>Thermomicrobiales</taxon>
        <taxon>Thermomicrobiaceae</taxon>
        <taxon>Thermalbibacter</taxon>
    </lineage>
</organism>
<dbReference type="SUPFAM" id="SSF46785">
    <property type="entry name" value="Winged helix' DNA-binding domain"/>
    <property type="match status" value="1"/>
</dbReference>
<feature type="domain" description="HTH gntR-type" evidence="4">
    <location>
        <begin position="15"/>
        <end position="83"/>
    </location>
</feature>
<dbReference type="InterPro" id="IPR036388">
    <property type="entry name" value="WH-like_DNA-bd_sf"/>
</dbReference>
<dbReference type="PROSITE" id="PS50949">
    <property type="entry name" value="HTH_GNTR"/>
    <property type="match status" value="1"/>
</dbReference>
<dbReference type="InterPro" id="IPR011711">
    <property type="entry name" value="GntR_C"/>
</dbReference>
<dbReference type="PANTHER" id="PTHR43537">
    <property type="entry name" value="TRANSCRIPTIONAL REGULATOR, GNTR FAMILY"/>
    <property type="match status" value="1"/>
</dbReference>
<dbReference type="GO" id="GO:0003700">
    <property type="term" value="F:DNA-binding transcription factor activity"/>
    <property type="evidence" value="ECO:0007669"/>
    <property type="project" value="InterPro"/>
</dbReference>
<evidence type="ECO:0000256" key="3">
    <source>
        <dbReference type="ARBA" id="ARBA00023163"/>
    </source>
</evidence>
<proteinExistence type="predicted"/>
<evidence type="ECO:0000256" key="2">
    <source>
        <dbReference type="ARBA" id="ARBA00023125"/>
    </source>
</evidence>
<gene>
    <name evidence="5" type="ORF">NET02_13705</name>
</gene>
<dbReference type="CDD" id="cd07377">
    <property type="entry name" value="WHTH_GntR"/>
    <property type="match status" value="1"/>
</dbReference>
<evidence type="ECO:0000259" key="4">
    <source>
        <dbReference type="PROSITE" id="PS50949"/>
    </source>
</evidence>
<accession>A0AA41WFN0</accession>
<dbReference type="EMBL" id="JAMSLR010000012">
    <property type="protein sequence ID" value="MCM8750203.1"/>
    <property type="molecule type" value="Genomic_DNA"/>
</dbReference>
<dbReference type="Gene3D" id="1.20.120.530">
    <property type="entry name" value="GntR ligand-binding domain-like"/>
    <property type="match status" value="1"/>
</dbReference>
<keyword evidence="2" id="KW-0238">DNA-binding</keyword>
<dbReference type="AlphaFoldDB" id="A0AA41WFN0"/>
<dbReference type="Pfam" id="PF00392">
    <property type="entry name" value="GntR"/>
    <property type="match status" value="1"/>
</dbReference>
<dbReference type="Gene3D" id="1.10.10.10">
    <property type="entry name" value="Winged helix-like DNA-binding domain superfamily/Winged helix DNA-binding domain"/>
    <property type="match status" value="1"/>
</dbReference>
<dbReference type="SMART" id="SM00895">
    <property type="entry name" value="FCD"/>
    <property type="match status" value="1"/>
</dbReference>
<dbReference type="SUPFAM" id="SSF48008">
    <property type="entry name" value="GntR ligand-binding domain-like"/>
    <property type="match status" value="1"/>
</dbReference>
<dbReference type="PANTHER" id="PTHR43537:SF5">
    <property type="entry name" value="UXU OPERON TRANSCRIPTIONAL REGULATOR"/>
    <property type="match status" value="1"/>
</dbReference>
<sequence length="258" mass="29081">MNDSQSGTYRPVNQARLHEGVVQQITQQIVSGALQPGMALPTEPELARQFGVSRTVIREAVRVLASKGLITVRHGSGMWVQPPDAWDHLDPLILFERVRSGQDVDWLDEVLELRKVLELAAAELAAKRRTPADLEAMEAELRAMRGLVHDPAVFAQHDVAFHEAIMAAARNRLLREARRPLSQVLFSGWRLTGRTPERVRRSLEGHEAIYAAIAQGDPDQAREAMRRHLEQFEKNIREDLLPRYLTAREGASSELREA</sequence>
<dbReference type="PRINTS" id="PR00035">
    <property type="entry name" value="HTHGNTR"/>
</dbReference>
<dbReference type="InterPro" id="IPR036390">
    <property type="entry name" value="WH_DNA-bd_sf"/>
</dbReference>
<dbReference type="RefSeq" id="WP_284057991.1">
    <property type="nucleotide sequence ID" value="NZ_JAMSLR010000012.1"/>
</dbReference>